<name>A0A7W5ZHP5_9BACT</name>
<dbReference type="InterPro" id="IPR010559">
    <property type="entry name" value="Sig_transdc_His_kin_internal"/>
</dbReference>
<keyword evidence="2" id="KW-1133">Transmembrane helix</keyword>
<dbReference type="AlphaFoldDB" id="A0A7W5ZHP5"/>
<protein>
    <recommendedName>
        <fullName evidence="3">Signal transduction histidine kinase internal region domain-containing protein</fullName>
    </recommendedName>
</protein>
<accession>A0A7W5ZHP5</accession>
<keyword evidence="2" id="KW-0812">Transmembrane</keyword>
<evidence type="ECO:0000256" key="2">
    <source>
        <dbReference type="SAM" id="Phobius"/>
    </source>
</evidence>
<dbReference type="InterPro" id="IPR036890">
    <property type="entry name" value="HATPase_C_sf"/>
</dbReference>
<feature type="transmembrane region" description="Helical" evidence="2">
    <location>
        <begin position="86"/>
        <end position="109"/>
    </location>
</feature>
<evidence type="ECO:0000313" key="4">
    <source>
        <dbReference type="EMBL" id="MBB3836044.1"/>
    </source>
</evidence>
<keyword evidence="1" id="KW-0175">Coiled coil</keyword>
<organism evidence="4 5">
    <name type="scientific">Runella defluvii</name>
    <dbReference type="NCBI Taxonomy" id="370973"/>
    <lineage>
        <taxon>Bacteria</taxon>
        <taxon>Pseudomonadati</taxon>
        <taxon>Bacteroidota</taxon>
        <taxon>Cytophagia</taxon>
        <taxon>Cytophagales</taxon>
        <taxon>Spirosomataceae</taxon>
        <taxon>Runella</taxon>
    </lineage>
</organism>
<feature type="transmembrane region" description="Helical" evidence="2">
    <location>
        <begin position="46"/>
        <end position="66"/>
    </location>
</feature>
<dbReference type="Pfam" id="PF06580">
    <property type="entry name" value="His_kinase"/>
    <property type="match status" value="1"/>
</dbReference>
<gene>
    <name evidence="4" type="ORF">FHS57_000026</name>
</gene>
<proteinExistence type="predicted"/>
<dbReference type="Gene3D" id="3.30.565.10">
    <property type="entry name" value="Histidine kinase-like ATPase, C-terminal domain"/>
    <property type="match status" value="1"/>
</dbReference>
<dbReference type="GO" id="GO:0000155">
    <property type="term" value="F:phosphorelay sensor kinase activity"/>
    <property type="evidence" value="ECO:0007669"/>
    <property type="project" value="InterPro"/>
</dbReference>
<dbReference type="InterPro" id="IPR050640">
    <property type="entry name" value="Bact_2-comp_sensor_kinase"/>
</dbReference>
<keyword evidence="5" id="KW-1185">Reference proteome</keyword>
<evidence type="ECO:0000259" key="3">
    <source>
        <dbReference type="Pfam" id="PF06580"/>
    </source>
</evidence>
<evidence type="ECO:0000256" key="1">
    <source>
        <dbReference type="SAM" id="Coils"/>
    </source>
</evidence>
<dbReference type="RefSeq" id="WP_183970847.1">
    <property type="nucleotide sequence ID" value="NZ_JACIBY010000001.1"/>
</dbReference>
<feature type="coiled-coil region" evidence="1">
    <location>
        <begin position="166"/>
        <end position="198"/>
    </location>
</feature>
<dbReference type="PANTHER" id="PTHR34220">
    <property type="entry name" value="SENSOR HISTIDINE KINASE YPDA"/>
    <property type="match status" value="1"/>
</dbReference>
<evidence type="ECO:0000313" key="5">
    <source>
        <dbReference type="Proteomes" id="UP000541352"/>
    </source>
</evidence>
<keyword evidence="2" id="KW-0472">Membrane</keyword>
<sequence length="372" mass="42889">MNLAPSDFLSKRQQLQLALSVVVVYLPIRIYINIHDLSQVPILQRLPLWMMEVTVNVLFFFLWINVIEWVQQRLFSWFGRGFLMEFKIPAQLAMFSMATVLAIMFNIGFRSLWSFAEDSLEQRFGLAPNHSPENSVAHHFTKQQKKKANMGLTILAMLSAFYLASNRRAYQQLENIQLKAERLEKENVKAQFNALKNQVSPHFLFNNFSILSSLVEIDSELAGKFLQQLSKAYRYILEQSDNERISLKVELEFIETYLFLLKMRFDEKLNVKIDIPESVANRYSVAPLTLQLLVENAVKHNRMSAEEPLLVSIHCDETYLSVVNPIQPRPQSEPSTGLGLNNIVNRYKLLTSSPVSITQKDGMFRVTIPLLA</sequence>
<dbReference type="GO" id="GO:0016020">
    <property type="term" value="C:membrane"/>
    <property type="evidence" value="ECO:0007669"/>
    <property type="project" value="InterPro"/>
</dbReference>
<comment type="caution">
    <text evidence="4">The sequence shown here is derived from an EMBL/GenBank/DDBJ whole genome shotgun (WGS) entry which is preliminary data.</text>
</comment>
<dbReference type="Proteomes" id="UP000541352">
    <property type="component" value="Unassembled WGS sequence"/>
</dbReference>
<feature type="transmembrane region" description="Helical" evidence="2">
    <location>
        <begin position="148"/>
        <end position="165"/>
    </location>
</feature>
<feature type="domain" description="Signal transduction histidine kinase internal region" evidence="3">
    <location>
        <begin position="190"/>
        <end position="269"/>
    </location>
</feature>
<feature type="transmembrane region" description="Helical" evidence="2">
    <location>
        <begin position="15"/>
        <end position="34"/>
    </location>
</feature>
<reference evidence="4 5" key="1">
    <citation type="submission" date="2020-08" db="EMBL/GenBank/DDBJ databases">
        <title>Genomic Encyclopedia of Type Strains, Phase IV (KMG-IV): sequencing the most valuable type-strain genomes for metagenomic binning, comparative biology and taxonomic classification.</title>
        <authorList>
            <person name="Goeker M."/>
        </authorList>
    </citation>
    <scope>NUCLEOTIDE SEQUENCE [LARGE SCALE GENOMIC DNA]</scope>
    <source>
        <strain evidence="4 5">DSM 17976</strain>
    </source>
</reference>
<dbReference type="PANTHER" id="PTHR34220:SF7">
    <property type="entry name" value="SENSOR HISTIDINE KINASE YPDA"/>
    <property type="match status" value="1"/>
</dbReference>
<dbReference type="EMBL" id="JACIBY010000001">
    <property type="protein sequence ID" value="MBB3836044.1"/>
    <property type="molecule type" value="Genomic_DNA"/>
</dbReference>